<evidence type="ECO:0000256" key="2">
    <source>
        <dbReference type="PIRNR" id="PIRNR038016"/>
    </source>
</evidence>
<keyword evidence="2" id="KW-0238">DNA-binding</keyword>
<dbReference type="PANTHER" id="PTHR46734:SF1">
    <property type="entry name" value="TELOMERIC REPEAT-BINDING FACTOR 1"/>
    <property type="match status" value="1"/>
</dbReference>
<keyword evidence="2" id="KW-0131">Cell cycle</keyword>
<comment type="subunit">
    <text evidence="2">Homodimer.</text>
</comment>
<dbReference type="PROSITE" id="PS50090">
    <property type="entry name" value="MYB_LIKE"/>
    <property type="match status" value="1"/>
</dbReference>
<evidence type="ECO:0000259" key="5">
    <source>
        <dbReference type="PROSITE" id="PS51294"/>
    </source>
</evidence>
<proteinExistence type="predicted"/>
<dbReference type="OrthoDB" id="608866at2759"/>
<feature type="domain" description="HTH myb-type" evidence="5">
    <location>
        <begin position="309"/>
        <end position="366"/>
    </location>
</feature>
<dbReference type="GO" id="GO:0042803">
    <property type="term" value="F:protein homodimerization activity"/>
    <property type="evidence" value="ECO:0007669"/>
    <property type="project" value="UniProtKB-UniRule"/>
</dbReference>
<gene>
    <name evidence="6" type="ORF">DNTS_003519</name>
</gene>
<feature type="region of interest" description="Disordered" evidence="3">
    <location>
        <begin position="221"/>
        <end position="265"/>
    </location>
</feature>
<dbReference type="GO" id="GO:0008017">
    <property type="term" value="F:microtubule binding"/>
    <property type="evidence" value="ECO:0007669"/>
    <property type="project" value="TreeGrafter"/>
</dbReference>
<comment type="function">
    <text evidence="2">Binds the telomeric double-stranded 5'-TTAGGG-3' repeat.</text>
</comment>
<dbReference type="SUPFAM" id="SSF46689">
    <property type="entry name" value="Homeodomain-like"/>
    <property type="match status" value="1"/>
</dbReference>
<dbReference type="GO" id="GO:0003691">
    <property type="term" value="F:double-stranded telomeric DNA binding"/>
    <property type="evidence" value="ECO:0007669"/>
    <property type="project" value="UniProtKB-UniRule"/>
</dbReference>
<dbReference type="Gene3D" id="1.10.10.60">
    <property type="entry name" value="Homeodomain-like"/>
    <property type="match status" value="1"/>
</dbReference>
<keyword evidence="1 2" id="KW-0539">Nucleus</keyword>
<dbReference type="PANTHER" id="PTHR46734">
    <property type="entry name" value="TELOMERIC REPEAT-BINDING FACTOR 1 TERF1"/>
    <property type="match status" value="1"/>
</dbReference>
<dbReference type="GO" id="GO:0000783">
    <property type="term" value="C:nuclear telomere cap complex"/>
    <property type="evidence" value="ECO:0007669"/>
    <property type="project" value="TreeGrafter"/>
</dbReference>
<dbReference type="GO" id="GO:0003720">
    <property type="term" value="F:telomerase activity"/>
    <property type="evidence" value="ECO:0007669"/>
    <property type="project" value="TreeGrafter"/>
</dbReference>
<dbReference type="Gene3D" id="1.25.40.210">
    <property type="entry name" value="Telomere repeat-binding factor, dimerisation domain"/>
    <property type="match status" value="1"/>
</dbReference>
<organism evidence="6 7">
    <name type="scientific">Danionella cerebrum</name>
    <dbReference type="NCBI Taxonomy" id="2873325"/>
    <lineage>
        <taxon>Eukaryota</taxon>
        <taxon>Metazoa</taxon>
        <taxon>Chordata</taxon>
        <taxon>Craniata</taxon>
        <taxon>Vertebrata</taxon>
        <taxon>Euteleostomi</taxon>
        <taxon>Actinopterygii</taxon>
        <taxon>Neopterygii</taxon>
        <taxon>Teleostei</taxon>
        <taxon>Ostariophysi</taxon>
        <taxon>Cypriniformes</taxon>
        <taxon>Danionidae</taxon>
        <taxon>Danioninae</taxon>
        <taxon>Danionella</taxon>
    </lineage>
</organism>
<accession>A0A553MTV4</accession>
<dbReference type="GO" id="GO:0008156">
    <property type="term" value="P:negative regulation of DNA replication"/>
    <property type="evidence" value="ECO:0007669"/>
    <property type="project" value="TreeGrafter"/>
</dbReference>
<sequence length="368" mass="42293">MEAASQEISSTSEKTNVEKTDNVIQAWIIDYYFATLCRLFKERAHDEFRKTMKIFEVLVDGLDACPQRSDLPAQRTICCFLTRVMDGKNLGIRYDDRVEITPLMSALTIWDLLKSYTDSALHSKIQKLLTVQSVVVCVKSGNAKIAKETMKWLQEQNVVPENLQRMLATILKKKDSCDQPLLNLSFEELMEDIDTFLETFNQQSSSVFLIEAASKVVQGCQERSDESIETEKSDDTPSTTQSTKPKHKRKLLSQRRSGPWGANSIKKEEATLKRTNVYSKFITRAEASMNLNILSTSSVPLKMETPTRSPTKARRKWTYEEDQRLKAGVRKFGVGHWKEILNEFDFGNRTGVNLKDRWRNLQNHRLHV</sequence>
<dbReference type="InterPro" id="IPR009057">
    <property type="entry name" value="Homeodomain-like_sf"/>
</dbReference>
<keyword evidence="2" id="KW-0158">Chromosome</keyword>
<dbReference type="InterPro" id="IPR001005">
    <property type="entry name" value="SANT/Myb"/>
</dbReference>
<comment type="subcellular location">
    <subcellularLocation>
        <location evidence="2">Nucleus</location>
    </subcellularLocation>
</comment>
<dbReference type="PROSITE" id="PS51294">
    <property type="entry name" value="HTH_MYB"/>
    <property type="match status" value="1"/>
</dbReference>
<dbReference type="GO" id="GO:0007004">
    <property type="term" value="P:telomere maintenance via telomerase"/>
    <property type="evidence" value="ECO:0007669"/>
    <property type="project" value="TreeGrafter"/>
</dbReference>
<evidence type="ECO:0000313" key="7">
    <source>
        <dbReference type="Proteomes" id="UP000316079"/>
    </source>
</evidence>
<keyword evidence="7" id="KW-1185">Reference proteome</keyword>
<name>A0A553MTV4_9TELE</name>
<dbReference type="InterPro" id="IPR036507">
    <property type="entry name" value="Telomere_rpt-bd_fac_dimer_sf"/>
</dbReference>
<protein>
    <recommendedName>
        <fullName evidence="2">Telomeric repeat-binding factor</fullName>
    </recommendedName>
</protein>
<dbReference type="AlphaFoldDB" id="A0A553MTV4"/>
<dbReference type="Proteomes" id="UP000316079">
    <property type="component" value="Unassembled WGS sequence"/>
</dbReference>
<dbReference type="InterPro" id="IPR017930">
    <property type="entry name" value="Myb_dom"/>
</dbReference>
<dbReference type="InterPro" id="IPR052450">
    <property type="entry name" value="TRBD-Containing_Protein"/>
</dbReference>
<dbReference type="PIRSF" id="PIRSF038016">
    <property type="entry name" value="Telomere_bd-1_Pin2"/>
    <property type="match status" value="1"/>
</dbReference>
<evidence type="ECO:0000313" key="6">
    <source>
        <dbReference type="EMBL" id="TRY56610.1"/>
    </source>
</evidence>
<dbReference type="SMART" id="SM00717">
    <property type="entry name" value="SANT"/>
    <property type="match status" value="1"/>
</dbReference>
<dbReference type="EMBL" id="SRMA01027275">
    <property type="protein sequence ID" value="TRY56610.1"/>
    <property type="molecule type" value="Genomic_DNA"/>
</dbReference>
<evidence type="ECO:0000259" key="4">
    <source>
        <dbReference type="PROSITE" id="PS50090"/>
    </source>
</evidence>
<keyword evidence="2" id="KW-0779">Telomere</keyword>
<dbReference type="GO" id="GO:0098505">
    <property type="term" value="F:G-rich strand telomeric DNA binding"/>
    <property type="evidence" value="ECO:0007669"/>
    <property type="project" value="TreeGrafter"/>
</dbReference>
<evidence type="ECO:0000256" key="3">
    <source>
        <dbReference type="SAM" id="MobiDB-lite"/>
    </source>
</evidence>
<dbReference type="GO" id="GO:0071532">
    <property type="term" value="F:ankyrin repeat binding"/>
    <property type="evidence" value="ECO:0007669"/>
    <property type="project" value="TreeGrafter"/>
</dbReference>
<dbReference type="CDD" id="cd11660">
    <property type="entry name" value="SANT_TRF"/>
    <property type="match status" value="1"/>
</dbReference>
<dbReference type="SUPFAM" id="SSF63600">
    <property type="entry name" value="Telomeric repeat binding factor (TRF) dimerisation domain"/>
    <property type="match status" value="1"/>
</dbReference>
<dbReference type="GO" id="GO:0008301">
    <property type="term" value="F:DNA binding, bending"/>
    <property type="evidence" value="ECO:0007669"/>
    <property type="project" value="TreeGrafter"/>
</dbReference>
<comment type="caution">
    <text evidence="6">The sequence shown here is derived from an EMBL/GenBank/DDBJ whole genome shotgun (WGS) entry which is preliminary data.</text>
</comment>
<feature type="compositionally biased region" description="Basic and acidic residues" evidence="3">
    <location>
        <begin position="222"/>
        <end position="235"/>
    </location>
</feature>
<evidence type="ECO:0000256" key="1">
    <source>
        <dbReference type="ARBA" id="ARBA00023242"/>
    </source>
</evidence>
<dbReference type="Pfam" id="PF00249">
    <property type="entry name" value="Myb_DNA-binding"/>
    <property type="match status" value="1"/>
</dbReference>
<reference evidence="6 7" key="1">
    <citation type="journal article" date="2019" name="Sci. Data">
        <title>Hybrid genome assembly and annotation of Danionella translucida.</title>
        <authorList>
            <person name="Kadobianskyi M."/>
            <person name="Schulze L."/>
            <person name="Schuelke M."/>
            <person name="Judkewitz B."/>
        </authorList>
    </citation>
    <scope>NUCLEOTIDE SEQUENCE [LARGE SCALE GENOMIC DNA]</scope>
    <source>
        <strain evidence="6 7">Bolton</strain>
    </source>
</reference>
<dbReference type="InterPro" id="IPR017357">
    <property type="entry name" value="TERF1/2"/>
</dbReference>
<dbReference type="FunFam" id="1.25.40.210:FF:000001">
    <property type="entry name" value="Telomeric repeat-binding factor"/>
    <property type="match status" value="1"/>
</dbReference>
<feature type="domain" description="Myb-like" evidence="4">
    <location>
        <begin position="309"/>
        <end position="362"/>
    </location>
</feature>
<feature type="compositionally biased region" description="Basic residues" evidence="3">
    <location>
        <begin position="244"/>
        <end position="253"/>
    </location>
</feature>
<dbReference type="GO" id="GO:1905839">
    <property type="term" value="P:negative regulation of telomeric D-loop disassembly"/>
    <property type="evidence" value="ECO:0007669"/>
    <property type="project" value="TreeGrafter"/>
</dbReference>
<dbReference type="STRING" id="623744.A0A553MTV4"/>